<dbReference type="AlphaFoldDB" id="K0NLC7"/>
<evidence type="ECO:0000313" key="2">
    <source>
        <dbReference type="EMBL" id="CCK80808.1"/>
    </source>
</evidence>
<dbReference type="InterPro" id="IPR048020">
    <property type="entry name" value="Transpos_IS3"/>
</dbReference>
<dbReference type="PROSITE" id="PS50994">
    <property type="entry name" value="INTEGRASE"/>
    <property type="match status" value="1"/>
</dbReference>
<dbReference type="SUPFAM" id="SSF46689">
    <property type="entry name" value="Homeodomain-like"/>
    <property type="match status" value="1"/>
</dbReference>
<sequence>MISQEDKKTVLKLISEACESGARKSKAAQLLGLTIRTLQRWSKNGLLDSRKGSRADPGNKLSDDEKTRIANVLESPEFAESNPNQIVPRLADQGIYLGSESTMYRILRDLKMNKHRQSSLPAKRHSPDPLIANAPNQLWSWDITYLPSTVRGRFFYLYMVMDLYSRKAVACQVYEYESGDLAAELITDACNQEKISEEQVTLHSDNGSPMKSATMLAKLQDLGVIPSFSRPSISNDNPYSESLFRTLKYRPEYPDKPFENLFDAREWANRFIHWYNKEHLHSGINYVTPEDRHNGRDIQILKNRHHVYQKAKTKHPERWSKKTRNWKPVTEVVLKRFKKVKQSTDTAKRAA</sequence>
<dbReference type="Proteomes" id="UP000007347">
    <property type="component" value="Chromosome"/>
</dbReference>
<dbReference type="SUPFAM" id="SSF53098">
    <property type="entry name" value="Ribonuclease H-like"/>
    <property type="match status" value="1"/>
</dbReference>
<evidence type="ECO:0000259" key="1">
    <source>
        <dbReference type="PROSITE" id="PS50994"/>
    </source>
</evidence>
<feature type="domain" description="Integrase catalytic" evidence="1">
    <location>
        <begin position="131"/>
        <end position="297"/>
    </location>
</feature>
<keyword evidence="3" id="KW-1185">Reference proteome</keyword>
<dbReference type="NCBIfam" id="NF033516">
    <property type="entry name" value="transpos_IS3"/>
    <property type="match status" value="1"/>
</dbReference>
<gene>
    <name evidence="2" type="ordered locus">TOL2_C26490</name>
</gene>
<evidence type="ECO:0000313" key="3">
    <source>
        <dbReference type="Proteomes" id="UP000007347"/>
    </source>
</evidence>
<name>K0NLC7_DESTT</name>
<reference evidence="2 3" key="1">
    <citation type="journal article" date="2013" name="Environ. Microbiol.">
        <title>Complete genome, catabolic sub-proteomes and key-metabolites of Desulfobacula toluolica Tol2, a marine, aromatic compound-degrading, sulfate-reducing bacterium.</title>
        <authorList>
            <person name="Wohlbrand L."/>
            <person name="Jacob J.H."/>
            <person name="Kube M."/>
            <person name="Mussmann M."/>
            <person name="Jarling R."/>
            <person name="Beck A."/>
            <person name="Amann R."/>
            <person name="Wilkes H."/>
            <person name="Reinhardt R."/>
            <person name="Rabus R."/>
        </authorList>
    </citation>
    <scope>NUCLEOTIDE SEQUENCE [LARGE SCALE GENOMIC DNA]</scope>
    <source>
        <strain evidence="3">DSM 7467 / Tol2</strain>
    </source>
</reference>
<proteinExistence type="predicted"/>
<dbReference type="InterPro" id="IPR050900">
    <property type="entry name" value="Transposase_IS3/IS150/IS904"/>
</dbReference>
<accession>K0NLC7</accession>
<dbReference type="Pfam" id="PF00665">
    <property type="entry name" value="rve"/>
    <property type="match status" value="1"/>
</dbReference>
<dbReference type="InterPro" id="IPR036397">
    <property type="entry name" value="RNaseH_sf"/>
</dbReference>
<organism evidence="2 3">
    <name type="scientific">Desulfobacula toluolica (strain DSM 7467 / Tol2)</name>
    <dbReference type="NCBI Taxonomy" id="651182"/>
    <lineage>
        <taxon>Bacteria</taxon>
        <taxon>Pseudomonadati</taxon>
        <taxon>Thermodesulfobacteriota</taxon>
        <taxon>Desulfobacteria</taxon>
        <taxon>Desulfobacterales</taxon>
        <taxon>Desulfobacteraceae</taxon>
        <taxon>Desulfobacula</taxon>
    </lineage>
</organism>
<dbReference type="STRING" id="651182.TOL2_C26490"/>
<protein>
    <submittedName>
        <fullName evidence="2">Transposase</fullName>
    </submittedName>
</protein>
<dbReference type="InterPro" id="IPR009057">
    <property type="entry name" value="Homeodomain-like_sf"/>
</dbReference>
<dbReference type="OrthoDB" id="9801287at2"/>
<dbReference type="HOGENOM" id="CLU_043663_1_0_7"/>
<dbReference type="InterPro" id="IPR001584">
    <property type="entry name" value="Integrase_cat-core"/>
</dbReference>
<dbReference type="GO" id="GO:0003676">
    <property type="term" value="F:nucleic acid binding"/>
    <property type="evidence" value="ECO:0007669"/>
    <property type="project" value="InterPro"/>
</dbReference>
<dbReference type="PANTHER" id="PTHR46889:SF4">
    <property type="entry name" value="TRANSPOSASE INSO FOR INSERTION SEQUENCE ELEMENT IS911B-RELATED"/>
    <property type="match status" value="1"/>
</dbReference>
<dbReference type="PATRIC" id="fig|651182.5.peg.3123"/>
<dbReference type="GO" id="GO:0015074">
    <property type="term" value="P:DNA integration"/>
    <property type="evidence" value="ECO:0007669"/>
    <property type="project" value="InterPro"/>
</dbReference>
<dbReference type="Gene3D" id="3.30.420.10">
    <property type="entry name" value="Ribonuclease H-like superfamily/Ribonuclease H"/>
    <property type="match status" value="1"/>
</dbReference>
<dbReference type="InterPro" id="IPR012337">
    <property type="entry name" value="RNaseH-like_sf"/>
</dbReference>
<dbReference type="PANTHER" id="PTHR46889">
    <property type="entry name" value="TRANSPOSASE INSF FOR INSERTION SEQUENCE IS3B-RELATED"/>
    <property type="match status" value="1"/>
</dbReference>
<dbReference type="EMBL" id="FO203503">
    <property type="protein sequence ID" value="CCK80808.1"/>
    <property type="molecule type" value="Genomic_DNA"/>
</dbReference>
<dbReference type="KEGG" id="dto:TOL2_C26490"/>